<dbReference type="AlphaFoldDB" id="A0A8B5YFS7"/>
<protein>
    <submittedName>
        <fullName evidence="1">Uncharacterized protein</fullName>
    </submittedName>
</protein>
<gene>
    <name evidence="1" type="ORF">CHCC16736_4629</name>
</gene>
<comment type="caution">
    <text evidence="1">The sequence shown here is derived from an EMBL/GenBank/DDBJ whole genome shotgun (WGS) entry which is preliminary data.</text>
</comment>
<name>A0A8B5YFS7_BACLI</name>
<dbReference type="Proteomes" id="UP000435910">
    <property type="component" value="Unassembled WGS sequence"/>
</dbReference>
<evidence type="ECO:0000313" key="2">
    <source>
        <dbReference type="Proteomes" id="UP000435910"/>
    </source>
</evidence>
<reference evidence="1 2" key="1">
    <citation type="submission" date="2019-06" db="EMBL/GenBank/DDBJ databases">
        <title>Genome sequence analysis of &gt;100 Bacillus licheniformis strains suggests intrinsic resistance to this species.</title>
        <authorList>
            <person name="Wels M."/>
            <person name="Siezen R.J."/>
            <person name="Johansen E."/>
            <person name="Stuer-Lauridsen B."/>
            <person name="Bjerre K."/>
            <person name="Nielsen B.K.K."/>
        </authorList>
    </citation>
    <scope>NUCLEOTIDE SEQUENCE [LARGE SCALE GENOMIC DNA]</scope>
    <source>
        <strain evidence="1 2">BAC-16736</strain>
    </source>
</reference>
<accession>A0A8B5YFS7</accession>
<sequence length="41" mass="4599">MNLVNAFLFRKVNATSQKNKKTGRGACLNVPFLDLLIVLCF</sequence>
<dbReference type="EMBL" id="NILC01000011">
    <property type="protein sequence ID" value="TWL31007.1"/>
    <property type="molecule type" value="Genomic_DNA"/>
</dbReference>
<organism evidence="1 2">
    <name type="scientific">Bacillus licheniformis</name>
    <dbReference type="NCBI Taxonomy" id="1402"/>
    <lineage>
        <taxon>Bacteria</taxon>
        <taxon>Bacillati</taxon>
        <taxon>Bacillota</taxon>
        <taxon>Bacilli</taxon>
        <taxon>Bacillales</taxon>
        <taxon>Bacillaceae</taxon>
        <taxon>Bacillus</taxon>
    </lineage>
</organism>
<evidence type="ECO:0000313" key="1">
    <source>
        <dbReference type="EMBL" id="TWL31007.1"/>
    </source>
</evidence>
<proteinExistence type="predicted"/>